<keyword evidence="2" id="KW-1185">Reference proteome</keyword>
<comment type="caution">
    <text evidence="1">The sequence shown here is derived from an EMBL/GenBank/DDBJ whole genome shotgun (WGS) entry which is preliminary data.</text>
</comment>
<dbReference type="STRING" id="1122180.Lokhon_01882"/>
<reference evidence="1 2" key="1">
    <citation type="submission" date="2013-03" db="EMBL/GenBank/DDBJ databases">
        <authorList>
            <person name="Fiebig A."/>
            <person name="Goeker M."/>
            <person name="Klenk H.-P.P."/>
        </authorList>
    </citation>
    <scope>NUCLEOTIDE SEQUENCE [LARGE SCALE GENOMIC DNA]</scope>
    <source>
        <strain evidence="1 2">DSM 17492</strain>
    </source>
</reference>
<dbReference type="InterPro" id="IPR006521">
    <property type="entry name" value="Tail_protein_I"/>
</dbReference>
<dbReference type="HOGENOM" id="CLU_086293_4_0_5"/>
<evidence type="ECO:0000313" key="2">
    <source>
        <dbReference type="Proteomes" id="UP000025047"/>
    </source>
</evidence>
<gene>
    <name evidence="1" type="ORF">Lokhon_01882</name>
</gene>
<dbReference type="eggNOG" id="COG4385">
    <property type="taxonomic scope" value="Bacteria"/>
</dbReference>
<dbReference type="Proteomes" id="UP000025047">
    <property type="component" value="Unassembled WGS sequence"/>
</dbReference>
<evidence type="ECO:0000313" key="1">
    <source>
        <dbReference type="EMBL" id="EYD71812.1"/>
    </source>
</evidence>
<proteinExistence type="predicted"/>
<dbReference type="PATRIC" id="fig|1122180.6.peg.1867"/>
<accession>A0A017HBC1</accession>
<dbReference type="EMBL" id="APGJ01000006">
    <property type="protein sequence ID" value="EYD71812.1"/>
    <property type="molecule type" value="Genomic_DNA"/>
</dbReference>
<organism evidence="1 2">
    <name type="scientific">Limimaricola hongkongensis DSM 17492</name>
    <dbReference type="NCBI Taxonomy" id="1122180"/>
    <lineage>
        <taxon>Bacteria</taxon>
        <taxon>Pseudomonadati</taxon>
        <taxon>Pseudomonadota</taxon>
        <taxon>Alphaproteobacteria</taxon>
        <taxon>Rhodobacterales</taxon>
        <taxon>Paracoccaceae</taxon>
        <taxon>Limimaricola</taxon>
    </lineage>
</organism>
<dbReference type="OrthoDB" id="90759at2"/>
<name>A0A017HBC1_9RHOB</name>
<dbReference type="RefSeq" id="WP_017928634.1">
    <property type="nucleotide sequence ID" value="NZ_KB822998.1"/>
</dbReference>
<dbReference type="NCBIfam" id="TIGR01634">
    <property type="entry name" value="tail_P2_I"/>
    <property type="match status" value="1"/>
</dbReference>
<protein>
    <submittedName>
        <fullName evidence="1">Phage tail fiber protein</fullName>
    </submittedName>
</protein>
<sequence>MPDSLLPPNATPLEEAIEETIAKPLPIYNQTLWRPDECPEALLPWLAHSLSVDAWDSNWPEQTKRDVVRSSPEVHRHKGTLSSIRAILAAAGYGAATITEGFGGHQHDGSISYDGAQTHVVSDSWAEYRVYLPRPITAAQAAEVRRLLRAAAPARCKLKALYFTEVAHTYNAAISHDGTFTYGAA</sequence>
<dbReference type="Pfam" id="PF09684">
    <property type="entry name" value="Tail_P2_I"/>
    <property type="match status" value="1"/>
</dbReference>
<dbReference type="AlphaFoldDB" id="A0A017HBC1"/>